<keyword evidence="3" id="KW-0677">Repeat</keyword>
<dbReference type="InterPro" id="IPR000504">
    <property type="entry name" value="RRM_dom"/>
</dbReference>
<reference evidence="9 10" key="1">
    <citation type="journal article" date="2017" name="Nature">
        <title>The Apostasia genome and the evolution of orchids.</title>
        <authorList>
            <person name="Zhang G.Q."/>
            <person name="Liu K.W."/>
            <person name="Li Z."/>
            <person name="Lohaus R."/>
            <person name="Hsiao Y.Y."/>
            <person name="Niu S.C."/>
            <person name="Wang J.Y."/>
            <person name="Lin Y.C."/>
            <person name="Xu Q."/>
            <person name="Chen L.J."/>
            <person name="Yoshida K."/>
            <person name="Fujiwara S."/>
            <person name="Wang Z.W."/>
            <person name="Zhang Y.Q."/>
            <person name="Mitsuda N."/>
            <person name="Wang M."/>
            <person name="Liu G.H."/>
            <person name="Pecoraro L."/>
            <person name="Huang H.X."/>
            <person name="Xiao X.J."/>
            <person name="Lin M."/>
            <person name="Wu X.Y."/>
            <person name="Wu W.L."/>
            <person name="Chen Y.Y."/>
            <person name="Chang S.B."/>
            <person name="Sakamoto S."/>
            <person name="Ohme-Takagi M."/>
            <person name="Yagi M."/>
            <person name="Zeng S.J."/>
            <person name="Shen C.Y."/>
            <person name="Yeh C.M."/>
            <person name="Luo Y.B."/>
            <person name="Tsai W.C."/>
            <person name="Van de Peer Y."/>
            <person name="Liu Z.J."/>
        </authorList>
    </citation>
    <scope>NUCLEOTIDE SEQUENCE [LARGE SCALE GENOMIC DNA]</scope>
    <source>
        <strain evidence="10">cv. Shenzhen</strain>
        <tissue evidence="9">Stem</tissue>
    </source>
</reference>
<dbReference type="InterPro" id="IPR034393">
    <property type="entry name" value="TatSF1-like"/>
</dbReference>
<proteinExistence type="inferred from homology"/>
<feature type="compositionally biased region" description="Acidic residues" evidence="7">
    <location>
        <begin position="159"/>
        <end position="168"/>
    </location>
</feature>
<feature type="compositionally biased region" description="Basic and acidic residues" evidence="7">
    <location>
        <begin position="235"/>
        <end position="261"/>
    </location>
</feature>
<dbReference type="InterPro" id="IPR035445">
    <property type="entry name" value="GYF-like_dom_sf"/>
</dbReference>
<dbReference type="FunFam" id="3.30.70.330:FF:000105">
    <property type="entry name" value="HIV Tat-specific factor 1 homolog"/>
    <property type="match status" value="1"/>
</dbReference>
<evidence type="ECO:0000313" key="9">
    <source>
        <dbReference type="EMBL" id="PKA66716.1"/>
    </source>
</evidence>
<dbReference type="PROSITE" id="PS50102">
    <property type="entry name" value="RRM"/>
    <property type="match status" value="2"/>
</dbReference>
<keyword evidence="4 6" id="KW-0694">RNA-binding</keyword>
<dbReference type="OrthoDB" id="10258585at2759"/>
<evidence type="ECO:0000256" key="5">
    <source>
        <dbReference type="ARBA" id="ARBA00023187"/>
    </source>
</evidence>
<dbReference type="GO" id="GO:0005684">
    <property type="term" value="C:U2-type spliceosomal complex"/>
    <property type="evidence" value="ECO:0007669"/>
    <property type="project" value="TreeGrafter"/>
</dbReference>
<dbReference type="Pfam" id="PF00076">
    <property type="entry name" value="RRM_1"/>
    <property type="match status" value="2"/>
</dbReference>
<comment type="similarity">
    <text evidence="1">Belongs to the HTATSF1 family.</text>
</comment>
<dbReference type="GO" id="GO:0000398">
    <property type="term" value="P:mRNA splicing, via spliceosome"/>
    <property type="evidence" value="ECO:0007669"/>
    <property type="project" value="InterPro"/>
</dbReference>
<evidence type="ECO:0000256" key="6">
    <source>
        <dbReference type="PROSITE-ProRule" id="PRU00176"/>
    </source>
</evidence>
<keyword evidence="5" id="KW-0508">mRNA splicing</keyword>
<dbReference type="SUPFAM" id="SSF55277">
    <property type="entry name" value="GYF domain"/>
    <property type="match status" value="1"/>
</dbReference>
<organism evidence="9 10">
    <name type="scientific">Apostasia shenzhenica</name>
    <dbReference type="NCBI Taxonomy" id="1088818"/>
    <lineage>
        <taxon>Eukaryota</taxon>
        <taxon>Viridiplantae</taxon>
        <taxon>Streptophyta</taxon>
        <taxon>Embryophyta</taxon>
        <taxon>Tracheophyta</taxon>
        <taxon>Spermatophyta</taxon>
        <taxon>Magnoliopsida</taxon>
        <taxon>Liliopsida</taxon>
        <taxon>Asparagales</taxon>
        <taxon>Orchidaceae</taxon>
        <taxon>Apostasioideae</taxon>
        <taxon>Apostasia</taxon>
    </lineage>
</organism>
<dbReference type="GO" id="GO:0005686">
    <property type="term" value="C:U2 snRNP"/>
    <property type="evidence" value="ECO:0007669"/>
    <property type="project" value="TreeGrafter"/>
</dbReference>
<dbReference type="PANTHER" id="PTHR15608:SF0">
    <property type="entry name" value="HIV TAT-SPECIFIC FACTOR 1"/>
    <property type="match status" value="1"/>
</dbReference>
<dbReference type="InterPro" id="IPR034392">
    <property type="entry name" value="TatSF1-like_RRM1"/>
</dbReference>
<feature type="domain" description="RRM" evidence="8">
    <location>
        <begin position="406"/>
        <end position="491"/>
    </location>
</feature>
<dbReference type="InterPro" id="IPR003954">
    <property type="entry name" value="RRM_euk-type"/>
</dbReference>
<dbReference type="Gene3D" id="3.30.70.330">
    <property type="match status" value="2"/>
</dbReference>
<protein>
    <submittedName>
        <fullName evidence="9">Splicing factor U2af large subunit B</fullName>
    </submittedName>
</protein>
<dbReference type="SMART" id="SM00361">
    <property type="entry name" value="RRM_1"/>
    <property type="match status" value="1"/>
</dbReference>
<dbReference type="InterPro" id="IPR025640">
    <property type="entry name" value="GYF_2"/>
</dbReference>
<accession>A0A2I0BG10</accession>
<dbReference type="SMART" id="SM00360">
    <property type="entry name" value="RRM"/>
    <property type="match status" value="2"/>
</dbReference>
<dbReference type="EMBL" id="KZ451885">
    <property type="protein sequence ID" value="PKA66716.1"/>
    <property type="molecule type" value="Genomic_DNA"/>
</dbReference>
<evidence type="ECO:0000256" key="2">
    <source>
        <dbReference type="ARBA" id="ARBA00022664"/>
    </source>
</evidence>
<evidence type="ECO:0000256" key="1">
    <source>
        <dbReference type="ARBA" id="ARBA00007747"/>
    </source>
</evidence>
<dbReference type="Pfam" id="PF14237">
    <property type="entry name" value="GYF_2"/>
    <property type="match status" value="1"/>
</dbReference>
<dbReference type="SUPFAM" id="SSF54928">
    <property type="entry name" value="RNA-binding domain, RBD"/>
    <property type="match status" value="1"/>
</dbReference>
<evidence type="ECO:0000256" key="7">
    <source>
        <dbReference type="SAM" id="MobiDB-lite"/>
    </source>
</evidence>
<dbReference type="CDD" id="cd12285">
    <property type="entry name" value="RRM3_RBM39_like"/>
    <property type="match status" value="1"/>
</dbReference>
<dbReference type="FunFam" id="3.30.70.330:FF:000329">
    <property type="entry name" value="splicing factor U2AF-associated protein 2"/>
    <property type="match status" value="1"/>
</dbReference>
<gene>
    <name evidence="9" type="primary">U2AF65B</name>
    <name evidence="9" type="ORF">AXF42_Ash003371</name>
</gene>
<evidence type="ECO:0000259" key="8">
    <source>
        <dbReference type="PROSITE" id="PS50102"/>
    </source>
</evidence>
<keyword evidence="10" id="KW-1185">Reference proteome</keyword>
<name>A0A2I0BG10_9ASPA</name>
<dbReference type="CDD" id="cd12281">
    <property type="entry name" value="RRM1_TatSF1_like"/>
    <property type="match status" value="1"/>
</dbReference>
<dbReference type="GO" id="GO:0003723">
    <property type="term" value="F:RNA binding"/>
    <property type="evidence" value="ECO:0007669"/>
    <property type="project" value="UniProtKB-UniRule"/>
</dbReference>
<evidence type="ECO:0000256" key="4">
    <source>
        <dbReference type="ARBA" id="ARBA00022884"/>
    </source>
</evidence>
<dbReference type="InterPro" id="IPR012677">
    <property type="entry name" value="Nucleotide-bd_a/b_plait_sf"/>
</dbReference>
<dbReference type="Proteomes" id="UP000236161">
    <property type="component" value="Unassembled WGS sequence"/>
</dbReference>
<dbReference type="InterPro" id="IPR035979">
    <property type="entry name" value="RBD_domain_sf"/>
</dbReference>
<dbReference type="STRING" id="1088818.A0A2I0BG10"/>
<feature type="domain" description="RRM" evidence="8">
    <location>
        <begin position="275"/>
        <end position="362"/>
    </location>
</feature>
<sequence>MENGSNANFIAPTEVGWYILGPNQEQIGPYAISELQEHFANGYVSQNTFMWAEGRNEWMPLSSVSELLAEMPLKGSDDSTAGESFSFCMFFCLVFFLMDFMPGTSDNEDDFVKFQKEISEEQAKVEALKRGNATTEHGYQEGILGGVENFDNRPTTPPEGEEEFTDDDGTLYKWDHGLRAWVPQDNVPLTRAEYGAEEMTYAYEEELLPTLGVTDKSSVEVNAAATSEAENMFEVENKSEAEKKSQPKRKLPDKATQKKEANQPPDSWFDLKVNTNVYVTGLPEDVTSEEVVEVFSKCGFIKEDPETKKPRVKIYMDKETGRVKGDALVTYMKEPSVDLAIQILDGAPLRPGGKIPMLVTKAKFEQKGEKFIAKQVDKNKKKKLKKVEEKMLGWGGRDDAKVSIPATVILRNMFTPSELRVDENLLPELESDVREECVKLGPVDSIKVCENHPQGVILVKFKDRKNAAKCVELMNGRWFGGRQIHASEDDGTVDHSRIRDFDADAQRLEQFAAELEAD</sequence>
<feature type="region of interest" description="Disordered" evidence="7">
    <location>
        <begin position="143"/>
        <end position="168"/>
    </location>
</feature>
<evidence type="ECO:0000256" key="3">
    <source>
        <dbReference type="ARBA" id="ARBA00022737"/>
    </source>
</evidence>
<dbReference type="PANTHER" id="PTHR15608">
    <property type="entry name" value="SPLICING FACTOR U2AF-ASSOCIATED PROTEIN 2"/>
    <property type="match status" value="1"/>
</dbReference>
<keyword evidence="2" id="KW-0507">mRNA processing</keyword>
<feature type="region of interest" description="Disordered" evidence="7">
    <location>
        <begin position="230"/>
        <end position="267"/>
    </location>
</feature>
<evidence type="ECO:0000313" key="10">
    <source>
        <dbReference type="Proteomes" id="UP000236161"/>
    </source>
</evidence>
<dbReference type="AlphaFoldDB" id="A0A2I0BG10"/>